<keyword evidence="4" id="KW-1185">Reference proteome</keyword>
<dbReference type="Proteomes" id="UP000612055">
    <property type="component" value="Unassembled WGS sequence"/>
</dbReference>
<evidence type="ECO:0000313" key="4">
    <source>
        <dbReference type="Proteomes" id="UP000612055"/>
    </source>
</evidence>
<feature type="signal peptide" evidence="1">
    <location>
        <begin position="1"/>
        <end position="19"/>
    </location>
</feature>
<sequence length="492" mass="53854">MRRAVIAVALLGFLAAASAQDEGRTIFPYSTCDKLQRDSVYSVSAATGTGPKICWTIKSTASQCNPAKPEDRFCCGADLHKFELDVKPSCANNFEAWGYLTAPGSDEAVKVGRAYIRAPPNSEPGEATLYVAGLELTPGTADGYEFCLKITKGMCNSLTKLSPGGELWQVALVDTTHACCPVTKYAPPPPPPSPPAPCDACLVWTVKHQNDEEIRIPFFNNEDRCDTATEAIMEMLKPFQSSTSGIIAITTPPTCSDNTVRVCVRLWSTEEGVRVSEGLRTLDNLLSVFGIDNKDDCPANLDGLLISMESTNTNGVQTRDCLDIFQAYECPMLAPPFPYCECVRKRFVTPFGVSPVVTNPKPRKYCVAVYTMPILNGRCNGKDNSADTIDKIEFWFDYKLRYGLDYITIETMSGSAKTITPKAAIWGVPKENTLKVSQLGWSQSDVDSKMPQICFTLKRGTSFDDLALGANVWSSVFDPEQVCCPTYFGSVY</sequence>
<dbReference type="OrthoDB" id="531805at2759"/>
<feature type="chain" id="PRO_5032711581" description="Pherophorin domain-containing protein" evidence="1">
    <location>
        <begin position="20"/>
        <end position="492"/>
    </location>
</feature>
<reference evidence="3" key="1">
    <citation type="journal article" date="2020" name="bioRxiv">
        <title>Comparative genomics of Chlamydomonas.</title>
        <authorList>
            <person name="Craig R.J."/>
            <person name="Hasan A.R."/>
            <person name="Ness R.W."/>
            <person name="Keightley P.D."/>
        </authorList>
    </citation>
    <scope>NUCLEOTIDE SEQUENCE</scope>
    <source>
        <strain evidence="3">CCAP 11/70</strain>
    </source>
</reference>
<keyword evidence="1" id="KW-0732">Signal</keyword>
<comment type="caution">
    <text evidence="3">The sequence shown here is derived from an EMBL/GenBank/DDBJ whole genome shotgun (WGS) entry which is preliminary data.</text>
</comment>
<evidence type="ECO:0000259" key="2">
    <source>
        <dbReference type="Pfam" id="PF12499"/>
    </source>
</evidence>
<proteinExistence type="predicted"/>
<organism evidence="3 4">
    <name type="scientific">Edaphochlamys debaryana</name>
    <dbReference type="NCBI Taxonomy" id="47281"/>
    <lineage>
        <taxon>Eukaryota</taxon>
        <taxon>Viridiplantae</taxon>
        <taxon>Chlorophyta</taxon>
        <taxon>core chlorophytes</taxon>
        <taxon>Chlorophyceae</taxon>
        <taxon>CS clade</taxon>
        <taxon>Chlamydomonadales</taxon>
        <taxon>Chlamydomonadales incertae sedis</taxon>
        <taxon>Edaphochlamys</taxon>
    </lineage>
</organism>
<dbReference type="InterPro" id="IPR024616">
    <property type="entry name" value="Pherophorin"/>
</dbReference>
<dbReference type="EMBL" id="JAEHOE010000080">
    <property type="protein sequence ID" value="KAG2488692.1"/>
    <property type="molecule type" value="Genomic_DNA"/>
</dbReference>
<gene>
    <name evidence="3" type="ORF">HYH03_012693</name>
</gene>
<evidence type="ECO:0000256" key="1">
    <source>
        <dbReference type="SAM" id="SignalP"/>
    </source>
</evidence>
<dbReference type="AlphaFoldDB" id="A0A835XS80"/>
<evidence type="ECO:0000313" key="3">
    <source>
        <dbReference type="EMBL" id="KAG2488692.1"/>
    </source>
</evidence>
<dbReference type="Pfam" id="PF12499">
    <property type="entry name" value="DUF3707"/>
    <property type="match status" value="2"/>
</dbReference>
<feature type="domain" description="Pherophorin" evidence="2">
    <location>
        <begin position="27"/>
        <end position="181"/>
    </location>
</feature>
<name>A0A835XS80_9CHLO</name>
<accession>A0A835XS80</accession>
<feature type="domain" description="Pherophorin" evidence="2">
    <location>
        <begin position="337"/>
        <end position="485"/>
    </location>
</feature>
<protein>
    <recommendedName>
        <fullName evidence="2">Pherophorin domain-containing protein</fullName>
    </recommendedName>
</protein>